<dbReference type="EMBL" id="JAVXUO010002232">
    <property type="protein sequence ID" value="KAK2975126.1"/>
    <property type="molecule type" value="Genomic_DNA"/>
</dbReference>
<sequence>MFRRVLNLSLIYSWLLFAMNCRGSVAAAGFTNETDRQALLAFKDLIQEDLFAALSSWNDSFHFCEWRGVTCGRQHQRVTALWLVSQNLVGSVSPHIGRLTFLKKIHLNNNSFHGTISPDIGHLFRQCDSTVNLRRMKCRWGETEIQGGLLILETSGERTGGDWGLGGGEGKEVVPD</sequence>
<feature type="domain" description="Leucine-rich repeat-containing N-terminal plant-type" evidence="5">
    <location>
        <begin position="33"/>
        <end position="71"/>
    </location>
</feature>
<evidence type="ECO:0000256" key="1">
    <source>
        <dbReference type="ARBA" id="ARBA00022614"/>
    </source>
</evidence>
<dbReference type="Gene3D" id="3.80.10.10">
    <property type="entry name" value="Ribonuclease Inhibitor"/>
    <property type="match status" value="1"/>
</dbReference>
<name>A0AA88R4P5_9ASTE</name>
<dbReference type="InterPro" id="IPR013210">
    <property type="entry name" value="LRR_N_plant-typ"/>
</dbReference>
<dbReference type="Proteomes" id="UP001187471">
    <property type="component" value="Unassembled WGS sequence"/>
</dbReference>
<keyword evidence="7" id="KW-1185">Reference proteome</keyword>
<protein>
    <recommendedName>
        <fullName evidence="5">Leucine-rich repeat-containing N-terminal plant-type domain-containing protein</fullName>
    </recommendedName>
</protein>
<comment type="caution">
    <text evidence="6">The sequence shown here is derived from an EMBL/GenBank/DDBJ whole genome shotgun (WGS) entry which is preliminary data.</text>
</comment>
<dbReference type="InterPro" id="IPR032675">
    <property type="entry name" value="LRR_dom_sf"/>
</dbReference>
<keyword evidence="1" id="KW-0433">Leucine-rich repeat</keyword>
<accession>A0AA88R4P5</accession>
<feature type="signal peptide" evidence="4">
    <location>
        <begin position="1"/>
        <end position="26"/>
    </location>
</feature>
<reference evidence="6" key="1">
    <citation type="submission" date="2022-12" db="EMBL/GenBank/DDBJ databases">
        <title>Draft genome assemblies for two species of Escallonia (Escalloniales).</title>
        <authorList>
            <person name="Chanderbali A."/>
            <person name="Dervinis C."/>
            <person name="Anghel I."/>
            <person name="Soltis D."/>
            <person name="Soltis P."/>
            <person name="Zapata F."/>
        </authorList>
    </citation>
    <scope>NUCLEOTIDE SEQUENCE</scope>
    <source>
        <strain evidence="6">UCBG92.1500</strain>
        <tissue evidence="6">Leaf</tissue>
    </source>
</reference>
<dbReference type="InterPro" id="IPR053211">
    <property type="entry name" value="DNA_repair-toleration"/>
</dbReference>
<organism evidence="6 7">
    <name type="scientific">Escallonia rubra</name>
    <dbReference type="NCBI Taxonomy" id="112253"/>
    <lineage>
        <taxon>Eukaryota</taxon>
        <taxon>Viridiplantae</taxon>
        <taxon>Streptophyta</taxon>
        <taxon>Embryophyta</taxon>
        <taxon>Tracheophyta</taxon>
        <taxon>Spermatophyta</taxon>
        <taxon>Magnoliopsida</taxon>
        <taxon>eudicotyledons</taxon>
        <taxon>Gunneridae</taxon>
        <taxon>Pentapetalae</taxon>
        <taxon>asterids</taxon>
        <taxon>campanulids</taxon>
        <taxon>Escalloniales</taxon>
        <taxon>Escalloniaceae</taxon>
        <taxon>Escallonia</taxon>
    </lineage>
</organism>
<proteinExistence type="predicted"/>
<dbReference type="SUPFAM" id="SSF52058">
    <property type="entry name" value="L domain-like"/>
    <property type="match status" value="1"/>
</dbReference>
<evidence type="ECO:0000259" key="5">
    <source>
        <dbReference type="Pfam" id="PF08263"/>
    </source>
</evidence>
<dbReference type="AlphaFoldDB" id="A0AA88R4P5"/>
<feature type="chain" id="PRO_5041637818" description="Leucine-rich repeat-containing N-terminal plant-type domain-containing protein" evidence="4">
    <location>
        <begin position="27"/>
        <end position="176"/>
    </location>
</feature>
<evidence type="ECO:0000256" key="2">
    <source>
        <dbReference type="ARBA" id="ARBA00022729"/>
    </source>
</evidence>
<evidence type="ECO:0000256" key="4">
    <source>
        <dbReference type="SAM" id="SignalP"/>
    </source>
</evidence>
<gene>
    <name evidence="6" type="ORF">RJ640_024701</name>
</gene>
<dbReference type="Pfam" id="PF08263">
    <property type="entry name" value="LRRNT_2"/>
    <property type="match status" value="1"/>
</dbReference>
<evidence type="ECO:0000313" key="7">
    <source>
        <dbReference type="Proteomes" id="UP001187471"/>
    </source>
</evidence>
<evidence type="ECO:0000313" key="6">
    <source>
        <dbReference type="EMBL" id="KAK2975126.1"/>
    </source>
</evidence>
<dbReference type="PANTHER" id="PTHR48060:SF21">
    <property type="entry name" value="L DOMAIN-LIKE PROTEIN"/>
    <property type="match status" value="1"/>
</dbReference>
<keyword evidence="3" id="KW-0677">Repeat</keyword>
<evidence type="ECO:0000256" key="3">
    <source>
        <dbReference type="ARBA" id="ARBA00022737"/>
    </source>
</evidence>
<dbReference type="PANTHER" id="PTHR48060">
    <property type="entry name" value="DNA DAMAGE-REPAIR/TOLERATION PROTEIN DRT100"/>
    <property type="match status" value="1"/>
</dbReference>
<keyword evidence="2 4" id="KW-0732">Signal</keyword>